<proteinExistence type="predicted"/>
<dbReference type="Gene3D" id="3.10.450.50">
    <property type="match status" value="1"/>
</dbReference>
<protein>
    <recommendedName>
        <fullName evidence="3">SnoaL-like domain-containing protein</fullName>
    </recommendedName>
</protein>
<name>A0AAN7AGN8_9PEZI</name>
<reference evidence="1" key="2">
    <citation type="submission" date="2023-05" db="EMBL/GenBank/DDBJ databases">
        <authorList>
            <consortium name="Lawrence Berkeley National Laboratory"/>
            <person name="Steindorff A."/>
            <person name="Hensen N."/>
            <person name="Bonometti L."/>
            <person name="Westerberg I."/>
            <person name="Brannstrom I.O."/>
            <person name="Guillou S."/>
            <person name="Cros-Aarteil S."/>
            <person name="Calhoun S."/>
            <person name="Haridas S."/>
            <person name="Kuo A."/>
            <person name="Mondo S."/>
            <person name="Pangilinan J."/>
            <person name="Riley R."/>
            <person name="Labutti K."/>
            <person name="Andreopoulos B."/>
            <person name="Lipzen A."/>
            <person name="Chen C."/>
            <person name="Yanf M."/>
            <person name="Daum C."/>
            <person name="Ng V."/>
            <person name="Clum A."/>
            <person name="Ohm R."/>
            <person name="Martin F."/>
            <person name="Silar P."/>
            <person name="Natvig D."/>
            <person name="Lalanne C."/>
            <person name="Gautier V."/>
            <person name="Ament-Velasquez S.L."/>
            <person name="Kruys A."/>
            <person name="Hutchinson M.I."/>
            <person name="Powell A.J."/>
            <person name="Barry K."/>
            <person name="Miller A.N."/>
            <person name="Grigoriev I.V."/>
            <person name="Debuchy R."/>
            <person name="Gladieux P."/>
            <person name="Thoren M.H."/>
            <person name="Johannesson H."/>
        </authorList>
    </citation>
    <scope>NUCLEOTIDE SEQUENCE</scope>
    <source>
        <strain evidence="1">PSN309</strain>
    </source>
</reference>
<keyword evidence="2" id="KW-1185">Reference proteome</keyword>
<reference evidence="1" key="1">
    <citation type="journal article" date="2023" name="Mol. Phylogenet. Evol.">
        <title>Genome-scale phylogeny and comparative genomics of the fungal order Sordariales.</title>
        <authorList>
            <person name="Hensen N."/>
            <person name="Bonometti L."/>
            <person name="Westerberg I."/>
            <person name="Brannstrom I.O."/>
            <person name="Guillou S."/>
            <person name="Cros-Aarteil S."/>
            <person name="Calhoun S."/>
            <person name="Haridas S."/>
            <person name="Kuo A."/>
            <person name="Mondo S."/>
            <person name="Pangilinan J."/>
            <person name="Riley R."/>
            <person name="LaButti K."/>
            <person name="Andreopoulos B."/>
            <person name="Lipzen A."/>
            <person name="Chen C."/>
            <person name="Yan M."/>
            <person name="Daum C."/>
            <person name="Ng V."/>
            <person name="Clum A."/>
            <person name="Steindorff A."/>
            <person name="Ohm R.A."/>
            <person name="Martin F."/>
            <person name="Silar P."/>
            <person name="Natvig D.O."/>
            <person name="Lalanne C."/>
            <person name="Gautier V."/>
            <person name="Ament-Velasquez S.L."/>
            <person name="Kruys A."/>
            <person name="Hutchinson M.I."/>
            <person name="Powell A.J."/>
            <person name="Barry K."/>
            <person name="Miller A.N."/>
            <person name="Grigoriev I.V."/>
            <person name="Debuchy R."/>
            <person name="Gladieux P."/>
            <person name="Hiltunen Thoren M."/>
            <person name="Johannesson H."/>
        </authorList>
    </citation>
    <scope>NUCLEOTIDE SEQUENCE</scope>
    <source>
        <strain evidence="1">PSN309</strain>
    </source>
</reference>
<comment type="caution">
    <text evidence="1">The sequence shown here is derived from an EMBL/GenBank/DDBJ whole genome shotgun (WGS) entry which is preliminary data.</text>
</comment>
<dbReference type="InterPro" id="IPR032710">
    <property type="entry name" value="NTF2-like_dom_sf"/>
</dbReference>
<evidence type="ECO:0000313" key="1">
    <source>
        <dbReference type="EMBL" id="KAK4186548.1"/>
    </source>
</evidence>
<organism evidence="1 2">
    <name type="scientific">Podospora australis</name>
    <dbReference type="NCBI Taxonomy" id="1536484"/>
    <lineage>
        <taxon>Eukaryota</taxon>
        <taxon>Fungi</taxon>
        <taxon>Dikarya</taxon>
        <taxon>Ascomycota</taxon>
        <taxon>Pezizomycotina</taxon>
        <taxon>Sordariomycetes</taxon>
        <taxon>Sordariomycetidae</taxon>
        <taxon>Sordariales</taxon>
        <taxon>Podosporaceae</taxon>
        <taxon>Podospora</taxon>
    </lineage>
</organism>
<sequence length="145" mass="16465">MTLKSLMEFVQAFFELSDGPSRNEDWVSSFTPDAKVAIGRDAAEGREDIRAMRLGMWENVASRRHTVERVDIDGATGDNALQVQLAGNVKYTLKKKKKKKKEEANEEGGKEEEVVRVVEWTATGRAVEDEGKWRWKEYRVVLGSC</sequence>
<dbReference type="Proteomes" id="UP001302126">
    <property type="component" value="Unassembled WGS sequence"/>
</dbReference>
<dbReference type="EMBL" id="MU864421">
    <property type="protein sequence ID" value="KAK4186548.1"/>
    <property type="molecule type" value="Genomic_DNA"/>
</dbReference>
<accession>A0AAN7AGN8</accession>
<dbReference type="AlphaFoldDB" id="A0AAN7AGN8"/>
<evidence type="ECO:0000313" key="2">
    <source>
        <dbReference type="Proteomes" id="UP001302126"/>
    </source>
</evidence>
<dbReference type="SUPFAM" id="SSF54427">
    <property type="entry name" value="NTF2-like"/>
    <property type="match status" value="1"/>
</dbReference>
<dbReference type="PANTHER" id="PTHR39401">
    <property type="entry name" value="SNOAL-LIKE DOMAIN-CONTAINING PROTEIN"/>
    <property type="match status" value="1"/>
</dbReference>
<evidence type="ECO:0008006" key="3">
    <source>
        <dbReference type="Google" id="ProtNLM"/>
    </source>
</evidence>
<dbReference type="PANTHER" id="PTHR39401:SF1">
    <property type="entry name" value="SNOAL-LIKE DOMAIN-CONTAINING PROTEIN"/>
    <property type="match status" value="1"/>
</dbReference>
<gene>
    <name evidence="1" type="ORF">QBC35DRAFT_437042</name>
</gene>